<keyword evidence="5 9" id="KW-0378">Hydrolase</keyword>
<keyword evidence="6" id="KW-0106">Calcium</keyword>
<feature type="domain" description="Sulfatase N-terminal" evidence="8">
    <location>
        <begin position="90"/>
        <end position="453"/>
    </location>
</feature>
<evidence type="ECO:0000313" key="10">
    <source>
        <dbReference type="Proteomes" id="UP000215086"/>
    </source>
</evidence>
<evidence type="ECO:0000256" key="6">
    <source>
        <dbReference type="ARBA" id="ARBA00022837"/>
    </source>
</evidence>
<dbReference type="Pfam" id="PF00884">
    <property type="entry name" value="Sulfatase"/>
    <property type="match status" value="1"/>
</dbReference>
<keyword evidence="10" id="KW-1185">Reference proteome</keyword>
<feature type="transmembrane region" description="Helical" evidence="7">
    <location>
        <begin position="61"/>
        <end position="80"/>
    </location>
</feature>
<gene>
    <name evidence="9" type="ORF">THTE_3218</name>
</gene>
<dbReference type="GO" id="GO:0005737">
    <property type="term" value="C:cytoplasm"/>
    <property type="evidence" value="ECO:0007669"/>
    <property type="project" value="TreeGrafter"/>
</dbReference>
<dbReference type="Gene3D" id="3.40.720.10">
    <property type="entry name" value="Alkaline Phosphatase, subunit A"/>
    <property type="match status" value="1"/>
</dbReference>
<dbReference type="KEGG" id="ttf:THTE_3218"/>
<dbReference type="EMBL" id="CP018477">
    <property type="protein sequence ID" value="ASV75820.1"/>
    <property type="molecule type" value="Genomic_DNA"/>
</dbReference>
<evidence type="ECO:0000256" key="2">
    <source>
        <dbReference type="ARBA" id="ARBA00008779"/>
    </source>
</evidence>
<dbReference type="EC" id="3.1.6.6" evidence="9"/>
<dbReference type="Proteomes" id="UP000215086">
    <property type="component" value="Chromosome"/>
</dbReference>
<dbReference type="InterPro" id="IPR024607">
    <property type="entry name" value="Sulfatase_CS"/>
</dbReference>
<evidence type="ECO:0000256" key="7">
    <source>
        <dbReference type="SAM" id="Phobius"/>
    </source>
</evidence>
<protein>
    <submittedName>
        <fullName evidence="9">Choline-sulfatase</fullName>
        <ecNumber evidence="9">3.1.6.6</ecNumber>
    </submittedName>
</protein>
<dbReference type="CDD" id="cd16030">
    <property type="entry name" value="iduronate-2-sulfatase"/>
    <property type="match status" value="1"/>
</dbReference>
<evidence type="ECO:0000313" key="9">
    <source>
        <dbReference type="EMBL" id="ASV75820.1"/>
    </source>
</evidence>
<evidence type="ECO:0000256" key="3">
    <source>
        <dbReference type="ARBA" id="ARBA00022723"/>
    </source>
</evidence>
<dbReference type="InterPro" id="IPR017850">
    <property type="entry name" value="Alkaline_phosphatase_core_sf"/>
</dbReference>
<keyword evidence="7" id="KW-0812">Transmembrane</keyword>
<accession>A0A286RIN8</accession>
<keyword evidence="4" id="KW-0732">Signal</keyword>
<evidence type="ECO:0000256" key="5">
    <source>
        <dbReference type="ARBA" id="ARBA00022801"/>
    </source>
</evidence>
<comment type="similarity">
    <text evidence="2">Belongs to the sulfatase family.</text>
</comment>
<proteinExistence type="inferred from homology"/>
<dbReference type="PANTHER" id="PTHR45953">
    <property type="entry name" value="IDURONATE 2-SULFATASE"/>
    <property type="match status" value="1"/>
</dbReference>
<evidence type="ECO:0000256" key="1">
    <source>
        <dbReference type="ARBA" id="ARBA00001913"/>
    </source>
</evidence>
<keyword evidence="7" id="KW-0472">Membrane</keyword>
<keyword evidence="7" id="KW-1133">Transmembrane helix</keyword>
<organism evidence="9 10">
    <name type="scientific">Thermogutta terrifontis</name>
    <dbReference type="NCBI Taxonomy" id="1331910"/>
    <lineage>
        <taxon>Bacteria</taxon>
        <taxon>Pseudomonadati</taxon>
        <taxon>Planctomycetota</taxon>
        <taxon>Planctomycetia</taxon>
        <taxon>Pirellulales</taxon>
        <taxon>Thermoguttaceae</taxon>
        <taxon>Thermogutta</taxon>
    </lineage>
</organism>
<evidence type="ECO:0000259" key="8">
    <source>
        <dbReference type="Pfam" id="PF00884"/>
    </source>
</evidence>
<dbReference type="GO" id="GO:0047753">
    <property type="term" value="F:choline-sulfatase activity"/>
    <property type="evidence" value="ECO:0007669"/>
    <property type="project" value="UniProtKB-EC"/>
</dbReference>
<keyword evidence="3" id="KW-0479">Metal-binding</keyword>
<dbReference type="GO" id="GO:0046872">
    <property type="term" value="F:metal ion binding"/>
    <property type="evidence" value="ECO:0007669"/>
    <property type="project" value="UniProtKB-KW"/>
</dbReference>
<sequence length="566" mass="63307">MRNNAGGLRKFVLRHEARSSTIQKKRMGRDGHSCDRFVPPDITIITGGTVTMVKRVVWQRFRAGILVAGFLWFLTSAGMLPARETAPSRPNILFICVDDLKPVLGCYGDPIARTPNMDRLARRGMRFELAFCNQAVCAPSRNDLMLGSRSTTIGIYGLSENFRSAVPNAVTMPQYFMKYGYRTESVGKVFHVGHGNHDDPASWSVPSVIEKVVEYVDPKNSANGQLTREEAYFTNQKLDQIGRLPRGAAWEKLDVPDTAYADGRIAEEGIKRLRAAKERLEKEGTPFFIALGFVKPHLPFTAPKKYWDLYNPAEFRLATYQELPLGAPPIAGKRGGEILNYDPLSMENLKTDDIQRTLIHGYYAATSFADAQIGKVLDELDRLGLADSTIIVLWGDNGFHLGDHGIWTKHTNYEQAVRIPLIIVAPGITPPGSVTRQVAENVDIFPTLAELAGLPRPTGPQPIEGVSLVPALRDPNARVDDHAYHCFPRGEVMGRAIRTERYRLVEWKKIGAPTSTAQYELYDYQTDPEERENLVDKLPEVAQKLKAILARYPEAAIPLAQRRKNR</sequence>
<comment type="cofactor">
    <cofactor evidence="1">
        <name>Ca(2+)</name>
        <dbReference type="ChEBI" id="CHEBI:29108"/>
    </cofactor>
</comment>
<reference evidence="9 10" key="1">
    <citation type="journal article" name="Front. Microbiol.">
        <title>Sugar Metabolism of the First Thermophilic Planctomycete Thermogutta terrifontis: Comparative Genomic and Transcriptomic Approaches.</title>
        <authorList>
            <person name="Elcheninov A.G."/>
            <person name="Menzel P."/>
            <person name="Gudbergsdottir S.R."/>
            <person name="Slesarev A.I."/>
            <person name="Kadnikov V.V."/>
            <person name="Krogh A."/>
            <person name="Bonch-Osmolovskaya E.A."/>
            <person name="Peng X."/>
            <person name="Kublanov I.V."/>
        </authorList>
    </citation>
    <scope>NUCLEOTIDE SEQUENCE [LARGE SCALE GENOMIC DNA]</scope>
    <source>
        <strain evidence="9 10">R1</strain>
    </source>
</reference>
<name>A0A286RIN8_9BACT</name>
<dbReference type="InterPro" id="IPR035874">
    <property type="entry name" value="IDS"/>
</dbReference>
<dbReference type="InterPro" id="IPR000917">
    <property type="entry name" value="Sulfatase_N"/>
</dbReference>
<dbReference type="GO" id="GO:0004423">
    <property type="term" value="F:iduronate-2-sulfatase activity"/>
    <property type="evidence" value="ECO:0007669"/>
    <property type="project" value="InterPro"/>
</dbReference>
<dbReference type="PROSITE" id="PS00149">
    <property type="entry name" value="SULFATASE_2"/>
    <property type="match status" value="1"/>
</dbReference>
<evidence type="ECO:0000256" key="4">
    <source>
        <dbReference type="ARBA" id="ARBA00022729"/>
    </source>
</evidence>
<dbReference type="SUPFAM" id="SSF53649">
    <property type="entry name" value="Alkaline phosphatase-like"/>
    <property type="match status" value="1"/>
</dbReference>
<dbReference type="AlphaFoldDB" id="A0A286RIN8"/>
<dbReference type="PANTHER" id="PTHR45953:SF1">
    <property type="entry name" value="IDURONATE 2-SULFATASE"/>
    <property type="match status" value="1"/>
</dbReference>